<dbReference type="Gene3D" id="2.10.109.10">
    <property type="entry name" value="Umud Fragment, subunit A"/>
    <property type="match status" value="1"/>
</dbReference>
<dbReference type="RefSeq" id="WP_267221693.1">
    <property type="nucleotide sequence ID" value="NZ_JAPCWC010000011.1"/>
</dbReference>
<dbReference type="CDD" id="cd06529">
    <property type="entry name" value="S24_LexA-like"/>
    <property type="match status" value="1"/>
</dbReference>
<dbReference type="PANTHER" id="PTHR40661:SF3">
    <property type="entry name" value="FELS-1 PROPHAGE TRANSCRIPTIONAL REGULATOR"/>
    <property type="match status" value="1"/>
</dbReference>
<name>A0ABV6S3D0_9SPHN</name>
<dbReference type="Pfam" id="PF00717">
    <property type="entry name" value="Peptidase_S24"/>
    <property type="match status" value="1"/>
</dbReference>
<evidence type="ECO:0000256" key="4">
    <source>
        <dbReference type="ARBA" id="ARBA00023125"/>
    </source>
</evidence>
<dbReference type="EMBL" id="JBHLTM010000014">
    <property type="protein sequence ID" value="MFC0683566.1"/>
    <property type="molecule type" value="Genomic_DNA"/>
</dbReference>
<keyword evidence="8" id="KW-1185">Reference proteome</keyword>
<keyword evidence="4" id="KW-0238">DNA-binding</keyword>
<keyword evidence="1" id="KW-0645">Protease</keyword>
<evidence type="ECO:0000313" key="8">
    <source>
        <dbReference type="Proteomes" id="UP001589858"/>
    </source>
</evidence>
<dbReference type="SMART" id="SM00530">
    <property type="entry name" value="HTH_XRE"/>
    <property type="match status" value="1"/>
</dbReference>
<dbReference type="InterPro" id="IPR001387">
    <property type="entry name" value="Cro/C1-type_HTH"/>
</dbReference>
<evidence type="ECO:0000256" key="2">
    <source>
        <dbReference type="ARBA" id="ARBA00022801"/>
    </source>
</evidence>
<gene>
    <name evidence="7" type="ORF">ACFFF8_03045</name>
</gene>
<dbReference type="InterPro" id="IPR019756">
    <property type="entry name" value="Pept_S26A_signal_pept_1_Ser-AS"/>
</dbReference>
<sequence length="219" mass="23801">MGLGERIRERLEAKGMSQAELARRVGVSQPSINHLIRRGASGSSHLHKIAAVLETTPAYLSGQTDDPNEGFVAGPTTEEVAAELGLVPVRELDLTLGMGATFLDVPVTETIRHFPIDFLRAYTRSAPDKLFFAQGMGDSMEPTLRDTDLLLIDSSQRSINMAEKVWAITYAGFGAIKRLRPLPSGGVEMMADNPHVPNATAYDGEMQIMGRVVAVIRKV</sequence>
<dbReference type="SUPFAM" id="SSF51306">
    <property type="entry name" value="LexA/Signal peptidase"/>
    <property type="match status" value="1"/>
</dbReference>
<dbReference type="PANTHER" id="PTHR40661">
    <property type="match status" value="1"/>
</dbReference>
<dbReference type="CDD" id="cd00093">
    <property type="entry name" value="HTH_XRE"/>
    <property type="match status" value="1"/>
</dbReference>
<dbReference type="Proteomes" id="UP001589858">
    <property type="component" value="Unassembled WGS sequence"/>
</dbReference>
<protein>
    <submittedName>
        <fullName evidence="7">XRE family transcriptional regulator</fullName>
    </submittedName>
</protein>
<dbReference type="InterPro" id="IPR039418">
    <property type="entry name" value="LexA-like"/>
</dbReference>
<feature type="domain" description="HTH cro/C1-type" evidence="6">
    <location>
        <begin position="7"/>
        <end position="60"/>
    </location>
</feature>
<keyword evidence="2" id="KW-0378">Hydrolase</keyword>
<dbReference type="Pfam" id="PF01381">
    <property type="entry name" value="HTH_3"/>
    <property type="match status" value="1"/>
</dbReference>
<keyword evidence="3" id="KW-0805">Transcription regulation</keyword>
<evidence type="ECO:0000256" key="5">
    <source>
        <dbReference type="ARBA" id="ARBA00023163"/>
    </source>
</evidence>
<dbReference type="InterPro" id="IPR036286">
    <property type="entry name" value="LexA/Signal_pep-like_sf"/>
</dbReference>
<evidence type="ECO:0000313" key="7">
    <source>
        <dbReference type="EMBL" id="MFC0683566.1"/>
    </source>
</evidence>
<reference evidence="7 8" key="1">
    <citation type="submission" date="2024-09" db="EMBL/GenBank/DDBJ databases">
        <authorList>
            <person name="Sun Q."/>
            <person name="Mori K."/>
        </authorList>
    </citation>
    <scope>NUCLEOTIDE SEQUENCE [LARGE SCALE GENOMIC DNA]</scope>
    <source>
        <strain evidence="7 8">CICC 11035S</strain>
    </source>
</reference>
<dbReference type="SUPFAM" id="SSF47413">
    <property type="entry name" value="lambda repressor-like DNA-binding domains"/>
    <property type="match status" value="1"/>
</dbReference>
<evidence type="ECO:0000259" key="6">
    <source>
        <dbReference type="PROSITE" id="PS50943"/>
    </source>
</evidence>
<dbReference type="Gene3D" id="1.10.260.40">
    <property type="entry name" value="lambda repressor-like DNA-binding domains"/>
    <property type="match status" value="1"/>
</dbReference>
<proteinExistence type="predicted"/>
<evidence type="ECO:0000256" key="3">
    <source>
        <dbReference type="ARBA" id="ARBA00023015"/>
    </source>
</evidence>
<dbReference type="PROSITE" id="PS50943">
    <property type="entry name" value="HTH_CROC1"/>
    <property type="match status" value="1"/>
</dbReference>
<dbReference type="InterPro" id="IPR010982">
    <property type="entry name" value="Lambda_DNA-bd_dom_sf"/>
</dbReference>
<evidence type="ECO:0000256" key="1">
    <source>
        <dbReference type="ARBA" id="ARBA00022670"/>
    </source>
</evidence>
<organism evidence="7 8">
    <name type="scientific">Novosphingobium clariflavum</name>
    <dbReference type="NCBI Taxonomy" id="2029884"/>
    <lineage>
        <taxon>Bacteria</taxon>
        <taxon>Pseudomonadati</taxon>
        <taxon>Pseudomonadota</taxon>
        <taxon>Alphaproteobacteria</taxon>
        <taxon>Sphingomonadales</taxon>
        <taxon>Sphingomonadaceae</taxon>
        <taxon>Novosphingobium</taxon>
    </lineage>
</organism>
<dbReference type="PROSITE" id="PS00501">
    <property type="entry name" value="SPASE_I_1"/>
    <property type="match status" value="1"/>
</dbReference>
<dbReference type="InterPro" id="IPR015927">
    <property type="entry name" value="Peptidase_S24_S26A/B/C"/>
</dbReference>
<comment type="caution">
    <text evidence="7">The sequence shown here is derived from an EMBL/GenBank/DDBJ whole genome shotgun (WGS) entry which is preliminary data.</text>
</comment>
<accession>A0ABV6S3D0</accession>
<keyword evidence="5" id="KW-0804">Transcription</keyword>